<feature type="region of interest" description="Disordered" evidence="1">
    <location>
        <begin position="406"/>
        <end position="446"/>
    </location>
</feature>
<feature type="compositionally biased region" description="Acidic residues" evidence="1">
    <location>
        <begin position="1"/>
        <end position="17"/>
    </location>
</feature>
<feature type="compositionally biased region" description="Basic residues" evidence="1">
    <location>
        <begin position="376"/>
        <end position="388"/>
    </location>
</feature>
<dbReference type="InterPro" id="IPR007149">
    <property type="entry name" value="Leo1"/>
</dbReference>
<dbReference type="EMBL" id="SDIL01000054">
    <property type="protein sequence ID" value="RXK38078.1"/>
    <property type="molecule type" value="Genomic_DNA"/>
</dbReference>
<protein>
    <recommendedName>
        <fullName evidence="4">RNA polymerase-associated protein LEO1</fullName>
    </recommendedName>
</protein>
<feature type="compositionally biased region" description="Low complexity" evidence="1">
    <location>
        <begin position="26"/>
        <end position="36"/>
    </location>
</feature>
<reference evidence="2 3" key="1">
    <citation type="submission" date="2016-06" db="EMBL/GenBank/DDBJ databases">
        <title>Evolution of pathogenesis and genome organization in the Tremellales.</title>
        <authorList>
            <person name="Cuomo C."/>
            <person name="Litvintseva A."/>
            <person name="Heitman J."/>
            <person name="Chen Y."/>
            <person name="Sun S."/>
            <person name="Springer D."/>
            <person name="Dromer F."/>
            <person name="Young S."/>
            <person name="Zeng Q."/>
            <person name="Chapman S."/>
            <person name="Gujja S."/>
            <person name="Saif S."/>
            <person name="Birren B."/>
        </authorList>
    </citation>
    <scope>NUCLEOTIDE SEQUENCE [LARGE SCALE GENOMIC DNA]</scope>
    <source>
        <strain evidence="2 3">ATCC 28783</strain>
    </source>
</reference>
<sequence>MAEQELADDLFGDDEEVPPQPPSPSPAATTSKSMTPKQEGEDVKNEATQLDDLFGDEDADLPSTATPPSASPDSPRTPHPLEYEELDQPGPVTEEPAKAEIPAWKRLDPTDGKVWHLRLPAYVNYDSKPYHPDLFRATAEVTDGKTDPLGAKGRMIGVRNTMRWRWVTGADGEPTRQTNSRMLRWSDGSVSLQIGLEMFDVSPSHNTLSRPSDPIPPTTSTLPTSSKESTNTYILLIDGTNQLLVTQNILAGTLSLIPTSMTSKTHLEILGHVGQQHIKHSRMKILDDLEDLSLVQELLQKASTSNGKMKIIRKKSTGGERGRRFMKKSKRGGSSDEEELGLEGEYEEDDGFVVADSDNDDDDDHDGDGDDGNYGIKRKKGGKGKKKKGKEDDLDMVEEADKRIEAAAKERRKNKGVKSKEMVLDSDEDAEGEDEPMDMDMDMDDE</sequence>
<accession>A0A4Q1BK11</accession>
<evidence type="ECO:0000256" key="1">
    <source>
        <dbReference type="SAM" id="MobiDB-lite"/>
    </source>
</evidence>
<dbReference type="OrthoDB" id="20844at2759"/>
<organism evidence="2 3">
    <name type="scientific">Tremella mesenterica</name>
    <name type="common">Jelly fungus</name>
    <dbReference type="NCBI Taxonomy" id="5217"/>
    <lineage>
        <taxon>Eukaryota</taxon>
        <taxon>Fungi</taxon>
        <taxon>Dikarya</taxon>
        <taxon>Basidiomycota</taxon>
        <taxon>Agaricomycotina</taxon>
        <taxon>Tremellomycetes</taxon>
        <taxon>Tremellales</taxon>
        <taxon>Tremellaceae</taxon>
        <taxon>Tremella</taxon>
    </lineage>
</organism>
<feature type="compositionally biased region" description="Low complexity" evidence="1">
    <location>
        <begin position="61"/>
        <end position="74"/>
    </location>
</feature>
<dbReference type="GO" id="GO:1990269">
    <property type="term" value="F:RNA polymerase II C-terminal domain phosphoserine binding"/>
    <property type="evidence" value="ECO:0007669"/>
    <property type="project" value="TreeGrafter"/>
</dbReference>
<dbReference type="FunCoup" id="A0A4Q1BK11">
    <property type="interactions" value="156"/>
</dbReference>
<dbReference type="InParanoid" id="A0A4Q1BK11"/>
<dbReference type="PANTHER" id="PTHR23146:SF0">
    <property type="entry name" value="RNA POLYMERASE-ASSOCIATED PROTEIN LEO1"/>
    <property type="match status" value="1"/>
</dbReference>
<dbReference type="GO" id="GO:0006368">
    <property type="term" value="P:transcription elongation by RNA polymerase II"/>
    <property type="evidence" value="ECO:0007669"/>
    <property type="project" value="InterPro"/>
</dbReference>
<gene>
    <name evidence="2" type="ORF">M231_04637</name>
</gene>
<feature type="region of interest" description="Disordered" evidence="1">
    <location>
        <begin position="205"/>
        <end position="226"/>
    </location>
</feature>
<feature type="region of interest" description="Disordered" evidence="1">
    <location>
        <begin position="306"/>
        <end position="393"/>
    </location>
</feature>
<keyword evidence="3" id="KW-1185">Reference proteome</keyword>
<dbReference type="GO" id="GO:0032968">
    <property type="term" value="P:positive regulation of transcription elongation by RNA polymerase II"/>
    <property type="evidence" value="ECO:0007669"/>
    <property type="project" value="TreeGrafter"/>
</dbReference>
<dbReference type="STRING" id="5217.A0A4Q1BK11"/>
<dbReference type="GO" id="GO:0016593">
    <property type="term" value="C:Cdc73/Paf1 complex"/>
    <property type="evidence" value="ECO:0007669"/>
    <property type="project" value="InterPro"/>
</dbReference>
<dbReference type="AlphaFoldDB" id="A0A4Q1BK11"/>
<evidence type="ECO:0008006" key="4">
    <source>
        <dbReference type="Google" id="ProtNLM"/>
    </source>
</evidence>
<feature type="compositionally biased region" description="Acidic residues" evidence="1">
    <location>
        <begin position="424"/>
        <end position="446"/>
    </location>
</feature>
<dbReference type="PANTHER" id="PTHR23146">
    <property type="entry name" value="LEO1 PROTEIN"/>
    <property type="match status" value="1"/>
</dbReference>
<name>A0A4Q1BK11_TREME</name>
<evidence type="ECO:0000313" key="3">
    <source>
        <dbReference type="Proteomes" id="UP000289152"/>
    </source>
</evidence>
<proteinExistence type="predicted"/>
<dbReference type="VEuPathDB" id="FungiDB:TREMEDRAFT_68884"/>
<dbReference type="Pfam" id="PF04004">
    <property type="entry name" value="Leo1"/>
    <property type="match status" value="1"/>
</dbReference>
<comment type="caution">
    <text evidence="2">The sequence shown here is derived from an EMBL/GenBank/DDBJ whole genome shotgun (WGS) entry which is preliminary data.</text>
</comment>
<feature type="compositionally biased region" description="Acidic residues" evidence="1">
    <location>
        <begin position="335"/>
        <end position="371"/>
    </location>
</feature>
<feature type="region of interest" description="Disordered" evidence="1">
    <location>
        <begin position="1"/>
        <end position="94"/>
    </location>
</feature>
<dbReference type="Proteomes" id="UP000289152">
    <property type="component" value="Unassembled WGS sequence"/>
</dbReference>
<evidence type="ECO:0000313" key="2">
    <source>
        <dbReference type="EMBL" id="RXK38078.1"/>
    </source>
</evidence>